<reference evidence="1" key="1">
    <citation type="submission" date="2020-05" db="EMBL/GenBank/DDBJ databases">
        <authorList>
            <person name="Chiriac C."/>
            <person name="Salcher M."/>
            <person name="Ghai R."/>
            <person name="Kavagutti S V."/>
        </authorList>
    </citation>
    <scope>NUCLEOTIDE SEQUENCE</scope>
</reference>
<gene>
    <name evidence="1" type="ORF">UFOPK2275_00847</name>
</gene>
<name>A0A6J6M1J3_9ZZZZ</name>
<evidence type="ECO:0000313" key="1">
    <source>
        <dbReference type="EMBL" id="CAB4666463.1"/>
    </source>
</evidence>
<dbReference type="AlphaFoldDB" id="A0A6J6M1J3"/>
<organism evidence="1">
    <name type="scientific">freshwater metagenome</name>
    <dbReference type="NCBI Taxonomy" id="449393"/>
    <lineage>
        <taxon>unclassified sequences</taxon>
        <taxon>metagenomes</taxon>
        <taxon>ecological metagenomes</taxon>
    </lineage>
</organism>
<protein>
    <submittedName>
        <fullName evidence="1">Unannotated protein</fullName>
    </submittedName>
</protein>
<accession>A0A6J6M1J3</accession>
<proteinExistence type="predicted"/>
<dbReference type="EMBL" id="CAEZWQ010000097">
    <property type="protein sequence ID" value="CAB4666463.1"/>
    <property type="molecule type" value="Genomic_DNA"/>
</dbReference>
<sequence>MLSAIENFINEIPEGGYVAVMAYLDRISDAKIVELRALLAQKSHRPVTFGWGPRFLHSTGQFHKGGQQNGAFLQITGDVAQDFEIPGQPFGFKTLIMAQALGDAAALEKRKYPLLRLNLTNRSVGIDELLNALKSL</sequence>